<sequence length="108" mass="12324">MNISWYPGHMHQNRKALDKLLQQVIAVIEVLDARAPKVTTNPIFSETYRNKPCIKILCKADLANPEATTKWQNYFNTQPNTVCLTSALESTVTKKLLLQAVKRVVDRK</sequence>
<dbReference type="AlphaFoldDB" id="A0A382KYT0"/>
<protein>
    <recommendedName>
        <fullName evidence="4">Ribosome biogenesis GTPase YlqF</fullName>
    </recommendedName>
</protein>
<feature type="non-terminal residue" evidence="3">
    <location>
        <position position="108"/>
    </location>
</feature>
<dbReference type="EMBL" id="UINC01082975">
    <property type="protein sequence ID" value="SVC28232.1"/>
    <property type="molecule type" value="Genomic_DNA"/>
</dbReference>
<evidence type="ECO:0000256" key="1">
    <source>
        <dbReference type="ARBA" id="ARBA00022741"/>
    </source>
</evidence>
<accession>A0A382KYT0</accession>
<dbReference type="InterPro" id="IPR027417">
    <property type="entry name" value="P-loop_NTPase"/>
</dbReference>
<gene>
    <name evidence="3" type="ORF">METZ01_LOCUS281086</name>
</gene>
<dbReference type="GO" id="GO:0003924">
    <property type="term" value="F:GTPase activity"/>
    <property type="evidence" value="ECO:0007669"/>
    <property type="project" value="TreeGrafter"/>
</dbReference>
<dbReference type="PANTHER" id="PTHR45782:SF4">
    <property type="entry name" value="MITOCHONDRIAL RIBOSOME-ASSOCIATED GTPASE 1"/>
    <property type="match status" value="1"/>
</dbReference>
<keyword evidence="2" id="KW-0342">GTP-binding</keyword>
<proteinExistence type="predicted"/>
<name>A0A382KYT0_9ZZZZ</name>
<keyword evidence="1" id="KW-0547">Nucleotide-binding</keyword>
<evidence type="ECO:0000256" key="2">
    <source>
        <dbReference type="ARBA" id="ARBA00023134"/>
    </source>
</evidence>
<evidence type="ECO:0000313" key="3">
    <source>
        <dbReference type="EMBL" id="SVC28232.1"/>
    </source>
</evidence>
<dbReference type="GO" id="GO:0005525">
    <property type="term" value="F:GTP binding"/>
    <property type="evidence" value="ECO:0007669"/>
    <property type="project" value="UniProtKB-KW"/>
</dbReference>
<dbReference type="SUPFAM" id="SSF52540">
    <property type="entry name" value="P-loop containing nucleoside triphosphate hydrolases"/>
    <property type="match status" value="1"/>
</dbReference>
<evidence type="ECO:0008006" key="4">
    <source>
        <dbReference type="Google" id="ProtNLM"/>
    </source>
</evidence>
<reference evidence="3" key="1">
    <citation type="submission" date="2018-05" db="EMBL/GenBank/DDBJ databases">
        <authorList>
            <person name="Lanie J.A."/>
            <person name="Ng W.-L."/>
            <person name="Kazmierczak K.M."/>
            <person name="Andrzejewski T.M."/>
            <person name="Davidsen T.M."/>
            <person name="Wayne K.J."/>
            <person name="Tettelin H."/>
            <person name="Glass J.I."/>
            <person name="Rusch D."/>
            <person name="Podicherti R."/>
            <person name="Tsui H.-C.T."/>
            <person name="Winkler M.E."/>
        </authorList>
    </citation>
    <scope>NUCLEOTIDE SEQUENCE</scope>
</reference>
<dbReference type="GO" id="GO:0006412">
    <property type="term" value="P:translation"/>
    <property type="evidence" value="ECO:0007669"/>
    <property type="project" value="TreeGrafter"/>
</dbReference>
<dbReference type="Gene3D" id="3.40.50.300">
    <property type="entry name" value="P-loop containing nucleotide triphosphate hydrolases"/>
    <property type="match status" value="1"/>
</dbReference>
<dbReference type="PANTHER" id="PTHR45782">
    <property type="entry name" value="MITOCHONDRIAL RIBOSOME-ASSOCIATED GTPASE 1"/>
    <property type="match status" value="1"/>
</dbReference>
<organism evidence="3">
    <name type="scientific">marine metagenome</name>
    <dbReference type="NCBI Taxonomy" id="408172"/>
    <lineage>
        <taxon>unclassified sequences</taxon>
        <taxon>metagenomes</taxon>
        <taxon>ecological metagenomes</taxon>
    </lineage>
</organism>